<name>A0A1M7YRN1_9VIBR</name>
<feature type="transmembrane region" description="Helical" evidence="6">
    <location>
        <begin position="67"/>
        <end position="89"/>
    </location>
</feature>
<dbReference type="GO" id="GO:0005886">
    <property type="term" value="C:plasma membrane"/>
    <property type="evidence" value="ECO:0007669"/>
    <property type="project" value="UniProtKB-SubCell"/>
</dbReference>
<proteinExistence type="inferred from homology"/>
<evidence type="ECO:0000313" key="7">
    <source>
        <dbReference type="EMBL" id="SHO55258.1"/>
    </source>
</evidence>
<organism evidence="7 8">
    <name type="scientific">Vibrio quintilis</name>
    <dbReference type="NCBI Taxonomy" id="1117707"/>
    <lineage>
        <taxon>Bacteria</taxon>
        <taxon>Pseudomonadati</taxon>
        <taxon>Pseudomonadota</taxon>
        <taxon>Gammaproteobacteria</taxon>
        <taxon>Vibrionales</taxon>
        <taxon>Vibrionaceae</taxon>
        <taxon>Vibrio</taxon>
    </lineage>
</organism>
<feature type="transmembrane region" description="Helical" evidence="6">
    <location>
        <begin position="28"/>
        <end position="55"/>
    </location>
</feature>
<dbReference type="STRING" id="1117707.VQ7734_00977"/>
<evidence type="ECO:0000256" key="2">
    <source>
        <dbReference type="ARBA" id="ARBA00009142"/>
    </source>
</evidence>
<feature type="transmembrane region" description="Helical" evidence="6">
    <location>
        <begin position="165"/>
        <end position="187"/>
    </location>
</feature>
<keyword evidence="4 6" id="KW-1133">Transmembrane helix</keyword>
<comment type="similarity">
    <text evidence="2 6">Belongs to the 4-toluene sulfonate uptake permease (TSUP) (TC 2.A.102) family.</text>
</comment>
<keyword evidence="6" id="KW-1003">Cell membrane</keyword>
<dbReference type="Proteomes" id="UP000184600">
    <property type="component" value="Unassembled WGS sequence"/>
</dbReference>
<dbReference type="Pfam" id="PF01925">
    <property type="entry name" value="TauE"/>
    <property type="match status" value="1"/>
</dbReference>
<protein>
    <recommendedName>
        <fullName evidence="6">Probable membrane transporter protein</fullName>
    </recommendedName>
</protein>
<evidence type="ECO:0000313" key="8">
    <source>
        <dbReference type="Proteomes" id="UP000184600"/>
    </source>
</evidence>
<dbReference type="AlphaFoldDB" id="A0A1M7YRN1"/>
<evidence type="ECO:0000256" key="3">
    <source>
        <dbReference type="ARBA" id="ARBA00022692"/>
    </source>
</evidence>
<sequence length="283" mass="29735">MASLALYAQVNTEHLRMNGLNIEFIAELMLLGSIVGVLAGLLGIGGGLIVVPALLYLLPHAGIPDGLAMQIALATSLSTIILTSGSSALNHLRFGNIDIFAIKWLVPGVVCGGFIGATLAEMIPAEYLPKVFGIIVLILSVQMFRSIRIQTFKPMPGPVMTSLSGILIGVIASLAGIGGGALSVPFLNRHGVEMRKSVGSSSVCGCIIAVSGMLGFILHGVTVSDLPPYSLGYVYLPALLFISCTSIILTKFGAKLATELPTPILKKIFSVFLMFVSVHMLTR</sequence>
<evidence type="ECO:0000256" key="1">
    <source>
        <dbReference type="ARBA" id="ARBA00004141"/>
    </source>
</evidence>
<feature type="transmembrane region" description="Helical" evidence="6">
    <location>
        <begin position="233"/>
        <end position="252"/>
    </location>
</feature>
<evidence type="ECO:0000256" key="6">
    <source>
        <dbReference type="RuleBase" id="RU363041"/>
    </source>
</evidence>
<feature type="transmembrane region" description="Helical" evidence="6">
    <location>
        <begin position="199"/>
        <end position="221"/>
    </location>
</feature>
<evidence type="ECO:0000256" key="5">
    <source>
        <dbReference type="ARBA" id="ARBA00023136"/>
    </source>
</evidence>
<dbReference type="EMBL" id="FRFG01000013">
    <property type="protein sequence ID" value="SHO55258.1"/>
    <property type="molecule type" value="Genomic_DNA"/>
</dbReference>
<keyword evidence="8" id="KW-1185">Reference proteome</keyword>
<gene>
    <name evidence="7" type="ORF">VQ7734_00977</name>
</gene>
<feature type="transmembrane region" description="Helical" evidence="6">
    <location>
        <begin position="264"/>
        <end position="282"/>
    </location>
</feature>
<evidence type="ECO:0000256" key="4">
    <source>
        <dbReference type="ARBA" id="ARBA00022989"/>
    </source>
</evidence>
<feature type="transmembrane region" description="Helical" evidence="6">
    <location>
        <begin position="101"/>
        <end position="120"/>
    </location>
</feature>
<keyword evidence="3 6" id="KW-0812">Transmembrane</keyword>
<dbReference type="InterPro" id="IPR002781">
    <property type="entry name" value="TM_pro_TauE-like"/>
</dbReference>
<keyword evidence="5 6" id="KW-0472">Membrane</keyword>
<dbReference type="PANTHER" id="PTHR43483:SF3">
    <property type="entry name" value="MEMBRANE TRANSPORTER PROTEIN HI_0806-RELATED"/>
    <property type="match status" value="1"/>
</dbReference>
<accession>A0A1M7YRN1</accession>
<dbReference type="PANTHER" id="PTHR43483">
    <property type="entry name" value="MEMBRANE TRANSPORTER PROTEIN HI_0806-RELATED"/>
    <property type="match status" value="1"/>
</dbReference>
<comment type="subcellular location">
    <subcellularLocation>
        <location evidence="6">Cell membrane</location>
        <topology evidence="6">Multi-pass membrane protein</topology>
    </subcellularLocation>
    <subcellularLocation>
        <location evidence="1">Membrane</location>
        <topology evidence="1">Multi-pass membrane protein</topology>
    </subcellularLocation>
</comment>
<reference evidence="8" key="1">
    <citation type="submission" date="2016-12" db="EMBL/GenBank/DDBJ databases">
        <authorList>
            <person name="Rodrigo-Torres L."/>
            <person name="Arahal R.D."/>
            <person name="Lucena T."/>
        </authorList>
    </citation>
    <scope>NUCLEOTIDE SEQUENCE [LARGE SCALE GENOMIC DNA]</scope>
</reference>